<dbReference type="InterPro" id="IPR028098">
    <property type="entry name" value="Glyco_trans_4-like_N"/>
</dbReference>
<dbReference type="AlphaFoldDB" id="A0A5N6RVN0"/>
<keyword evidence="6" id="KW-1185">Reference proteome</keyword>
<reference evidence="5 6" key="1">
    <citation type="submission" date="2018-04" db="EMBL/GenBank/DDBJ databases">
        <authorList>
            <person name="Eckel V.P."/>
            <person name="Vogel R.F."/>
        </authorList>
    </citation>
    <scope>NUCLEOTIDE SEQUENCE [LARGE SCALE GENOMIC DNA]</scope>
    <source>
        <strain evidence="6">TMW 2.1764</strain>
    </source>
</reference>
<dbReference type="GO" id="GO:0016757">
    <property type="term" value="F:glycosyltransferase activity"/>
    <property type="evidence" value="ECO:0007669"/>
    <property type="project" value="UniProtKB-KW"/>
</dbReference>
<sequence length="384" mass="41408">MRIAFVFDDTLDVHDGVQQHIVTLGRELARRGHHVEYLVGESEHSPMPDTHSLSKNVMVSFNGNRMRVPVASSRAQIRRTLHEGNYDILHVQAPYSPLLAGRVLALAPQTAGVVATYHIAPTSMAAYYGGKALGMINQRTHRRIDEVVAVSPVAASYARHTAHVESRVIANPVDVQAYVAARAQAGAACIAQFHGEGPHVVFVGRFVSRKGAGILLEALDWGERQGIFPPGMHVTLAGAGPLLEECRATAARLRTPVAFPGFVNERDKPALLASADAAVFPSTGGESFGIVLVEAIAAGARVVLAGDNPGYRSTLRDDDDALFTIDPQRRAGELARSIARALTDAPWAASMHERQAELLARYDVRTVADEVEAVYAQAIADRRQ</sequence>
<comment type="caution">
    <text evidence="5">The sequence shown here is derived from an EMBL/GenBank/DDBJ whole genome shotgun (WGS) entry which is preliminary data.</text>
</comment>
<feature type="domain" description="Glycosyltransferase subfamily 4-like N-terminal" evidence="4">
    <location>
        <begin position="15"/>
        <end position="176"/>
    </location>
</feature>
<feature type="domain" description="Glycosyl transferase family 1" evidence="3">
    <location>
        <begin position="195"/>
        <end position="354"/>
    </location>
</feature>
<organism evidence="5 6">
    <name type="scientific">Bifidobacterium tibiigranuli</name>
    <dbReference type="NCBI Taxonomy" id="2172043"/>
    <lineage>
        <taxon>Bacteria</taxon>
        <taxon>Bacillati</taxon>
        <taxon>Actinomycetota</taxon>
        <taxon>Actinomycetes</taxon>
        <taxon>Bifidobacteriales</taxon>
        <taxon>Bifidobacteriaceae</taxon>
        <taxon>Bifidobacterium</taxon>
    </lineage>
</organism>
<dbReference type="InterPro" id="IPR001296">
    <property type="entry name" value="Glyco_trans_1"/>
</dbReference>
<dbReference type="PANTHER" id="PTHR45947">
    <property type="entry name" value="SULFOQUINOVOSYL TRANSFERASE SQD2"/>
    <property type="match status" value="1"/>
</dbReference>
<name>A0A5N6RVN0_9BIFI</name>
<evidence type="ECO:0000313" key="6">
    <source>
        <dbReference type="Proteomes" id="UP000325415"/>
    </source>
</evidence>
<gene>
    <name evidence="5" type="ORF">DDE84_11370</name>
</gene>
<dbReference type="OrthoDB" id="5240531at2"/>
<dbReference type="Gene3D" id="3.40.50.2000">
    <property type="entry name" value="Glycogen Phosphorylase B"/>
    <property type="match status" value="2"/>
</dbReference>
<evidence type="ECO:0000313" key="5">
    <source>
        <dbReference type="EMBL" id="KAE8126362.1"/>
    </source>
</evidence>
<dbReference type="PANTHER" id="PTHR45947:SF3">
    <property type="entry name" value="SULFOQUINOVOSYL TRANSFERASE SQD2"/>
    <property type="match status" value="1"/>
</dbReference>
<evidence type="ECO:0000259" key="4">
    <source>
        <dbReference type="Pfam" id="PF13439"/>
    </source>
</evidence>
<keyword evidence="2 5" id="KW-0808">Transferase</keyword>
<dbReference type="RefSeq" id="WP_152581815.1">
    <property type="nucleotide sequence ID" value="NZ_QDAG01000014.1"/>
</dbReference>
<dbReference type="GeneID" id="78128274"/>
<evidence type="ECO:0000259" key="3">
    <source>
        <dbReference type="Pfam" id="PF00534"/>
    </source>
</evidence>
<dbReference type="SUPFAM" id="SSF53756">
    <property type="entry name" value="UDP-Glycosyltransferase/glycogen phosphorylase"/>
    <property type="match status" value="1"/>
</dbReference>
<evidence type="ECO:0000256" key="2">
    <source>
        <dbReference type="ARBA" id="ARBA00022679"/>
    </source>
</evidence>
<proteinExistence type="predicted"/>
<dbReference type="Proteomes" id="UP000325415">
    <property type="component" value="Unassembled WGS sequence"/>
</dbReference>
<dbReference type="GO" id="GO:1901137">
    <property type="term" value="P:carbohydrate derivative biosynthetic process"/>
    <property type="evidence" value="ECO:0007669"/>
    <property type="project" value="UniProtKB-ARBA"/>
</dbReference>
<dbReference type="EMBL" id="QDAG01000014">
    <property type="protein sequence ID" value="KAE8126362.1"/>
    <property type="molecule type" value="Genomic_DNA"/>
</dbReference>
<dbReference type="InterPro" id="IPR050194">
    <property type="entry name" value="Glycosyltransferase_grp1"/>
</dbReference>
<protein>
    <submittedName>
        <fullName evidence="5">Glycosyltransferase family 1 protein</fullName>
    </submittedName>
</protein>
<dbReference type="Pfam" id="PF13439">
    <property type="entry name" value="Glyco_transf_4"/>
    <property type="match status" value="1"/>
</dbReference>
<keyword evidence="1" id="KW-0328">Glycosyltransferase</keyword>
<dbReference type="Pfam" id="PF00534">
    <property type="entry name" value="Glycos_transf_1"/>
    <property type="match status" value="1"/>
</dbReference>
<evidence type="ECO:0000256" key="1">
    <source>
        <dbReference type="ARBA" id="ARBA00022676"/>
    </source>
</evidence>
<dbReference type="CDD" id="cd03801">
    <property type="entry name" value="GT4_PimA-like"/>
    <property type="match status" value="1"/>
</dbReference>
<accession>A0A5N6RVN0</accession>